<dbReference type="Gene3D" id="3.10.100.10">
    <property type="entry name" value="Mannose-Binding Protein A, subunit A"/>
    <property type="match status" value="1"/>
</dbReference>
<feature type="domain" description="C-type lectin" evidence="2">
    <location>
        <begin position="18"/>
        <end position="88"/>
    </location>
</feature>
<dbReference type="PROSITE" id="PS50041">
    <property type="entry name" value="C_TYPE_LECTIN_2"/>
    <property type="match status" value="1"/>
</dbReference>
<dbReference type="InterPro" id="IPR018378">
    <property type="entry name" value="C-type_lectin_CS"/>
</dbReference>
<evidence type="ECO:0000313" key="4">
    <source>
        <dbReference type="Proteomes" id="UP001519460"/>
    </source>
</evidence>
<dbReference type="SUPFAM" id="SSF56436">
    <property type="entry name" value="C-type lectin-like"/>
    <property type="match status" value="1"/>
</dbReference>
<evidence type="ECO:0000313" key="3">
    <source>
        <dbReference type="EMBL" id="KAK7503690.1"/>
    </source>
</evidence>
<dbReference type="InterPro" id="IPR016187">
    <property type="entry name" value="CTDL_fold"/>
</dbReference>
<keyword evidence="4" id="KW-1185">Reference proteome</keyword>
<evidence type="ECO:0000256" key="1">
    <source>
        <dbReference type="ARBA" id="ARBA00023157"/>
    </source>
</evidence>
<dbReference type="EMBL" id="JACVVK020000019">
    <property type="protein sequence ID" value="KAK7503690.1"/>
    <property type="molecule type" value="Genomic_DNA"/>
</dbReference>
<accession>A0ABD0LVK5</accession>
<dbReference type="AlphaFoldDB" id="A0ABD0LVK5"/>
<evidence type="ECO:0000259" key="2">
    <source>
        <dbReference type="PROSITE" id="PS50041"/>
    </source>
</evidence>
<keyword evidence="1" id="KW-1015">Disulfide bond</keyword>
<reference evidence="3 4" key="1">
    <citation type="journal article" date="2023" name="Sci. Data">
        <title>Genome assembly of the Korean intertidal mud-creeper Batillaria attramentaria.</title>
        <authorList>
            <person name="Patra A.K."/>
            <person name="Ho P.T."/>
            <person name="Jun S."/>
            <person name="Lee S.J."/>
            <person name="Kim Y."/>
            <person name="Won Y.J."/>
        </authorList>
    </citation>
    <scope>NUCLEOTIDE SEQUENCE [LARGE SCALE GENOMIC DNA]</scope>
    <source>
        <strain evidence="3">Wonlab-2016</strain>
    </source>
</reference>
<dbReference type="InterPro" id="IPR016186">
    <property type="entry name" value="C-type_lectin-like/link_sf"/>
</dbReference>
<gene>
    <name evidence="3" type="ORF">BaRGS_00005229</name>
</gene>
<dbReference type="Proteomes" id="UP001519460">
    <property type="component" value="Unassembled WGS sequence"/>
</dbReference>
<name>A0ABD0LVK5_9CAEN</name>
<organism evidence="3 4">
    <name type="scientific">Batillaria attramentaria</name>
    <dbReference type="NCBI Taxonomy" id="370345"/>
    <lineage>
        <taxon>Eukaryota</taxon>
        <taxon>Metazoa</taxon>
        <taxon>Spiralia</taxon>
        <taxon>Lophotrochozoa</taxon>
        <taxon>Mollusca</taxon>
        <taxon>Gastropoda</taxon>
        <taxon>Caenogastropoda</taxon>
        <taxon>Sorbeoconcha</taxon>
        <taxon>Cerithioidea</taxon>
        <taxon>Batillariidae</taxon>
        <taxon>Batillaria</taxon>
    </lineage>
</organism>
<proteinExistence type="predicted"/>
<dbReference type="PANTHER" id="PTHR22803">
    <property type="entry name" value="MANNOSE, PHOSPHOLIPASE, LECTIN RECEPTOR RELATED"/>
    <property type="match status" value="1"/>
</dbReference>
<comment type="caution">
    <text evidence="3">The sequence shown here is derived from an EMBL/GenBank/DDBJ whole genome shotgun (WGS) entry which is preliminary data.</text>
</comment>
<dbReference type="Pfam" id="PF00059">
    <property type="entry name" value="Lectin_C"/>
    <property type="match status" value="1"/>
</dbReference>
<sequence length="92" mass="10015">MTTASHVHHLSTANHYSLFIGLKRTAPGESTFEWMDGSPLDVPSLVPYWEANQPNGACCNQDCVVIRGSVDGTLNDVTCSNPHPYICEALKP</sequence>
<dbReference type="InterPro" id="IPR050111">
    <property type="entry name" value="C-type_lectin/snaclec_domain"/>
</dbReference>
<dbReference type="PROSITE" id="PS00615">
    <property type="entry name" value="C_TYPE_LECTIN_1"/>
    <property type="match status" value="1"/>
</dbReference>
<protein>
    <recommendedName>
        <fullName evidence="2">C-type lectin domain-containing protein</fullName>
    </recommendedName>
</protein>
<dbReference type="InterPro" id="IPR001304">
    <property type="entry name" value="C-type_lectin-like"/>
</dbReference>
<dbReference type="CDD" id="cd00037">
    <property type="entry name" value="CLECT"/>
    <property type="match status" value="1"/>
</dbReference>